<protein>
    <recommendedName>
        <fullName evidence="3">Oxidoreductase molybdopterin-binding domain-containing protein</fullName>
    </recommendedName>
</protein>
<evidence type="ECO:0000313" key="1">
    <source>
        <dbReference type="EMBL" id="RPE71154.1"/>
    </source>
</evidence>
<name>A0A3N4VDY6_9RHOB</name>
<keyword evidence="2" id="KW-1185">Reference proteome</keyword>
<proteinExistence type="predicted"/>
<accession>A0A3N4VDY6</accession>
<comment type="caution">
    <text evidence="1">The sequence shown here is derived from an EMBL/GenBank/DDBJ whole genome shotgun (WGS) entry which is preliminary data.</text>
</comment>
<dbReference type="RefSeq" id="WP_123791396.1">
    <property type="nucleotide sequence ID" value="NZ_RKQK01000001.1"/>
</dbReference>
<dbReference type="OrthoDB" id="9798763at2"/>
<reference evidence="1 2" key="1">
    <citation type="submission" date="2018-11" db="EMBL/GenBank/DDBJ databases">
        <title>Genomic Encyclopedia of Type Strains, Phase IV (KMG-IV): sequencing the most valuable type-strain genomes for metagenomic binning, comparative biology and taxonomic classification.</title>
        <authorList>
            <person name="Goeker M."/>
        </authorList>
    </citation>
    <scope>NUCLEOTIDE SEQUENCE [LARGE SCALE GENOMIC DNA]</scope>
    <source>
        <strain evidence="1 2">DSM 104731</strain>
    </source>
</reference>
<dbReference type="EMBL" id="RKQK01000001">
    <property type="protein sequence ID" value="RPE71154.1"/>
    <property type="molecule type" value="Genomic_DNA"/>
</dbReference>
<dbReference type="SUPFAM" id="SSF56524">
    <property type="entry name" value="Oxidoreductase molybdopterin-binding domain"/>
    <property type="match status" value="1"/>
</dbReference>
<organism evidence="1 2">
    <name type="scientific">Pacificibacter maritimus</name>
    <dbReference type="NCBI Taxonomy" id="762213"/>
    <lineage>
        <taxon>Bacteria</taxon>
        <taxon>Pseudomonadati</taxon>
        <taxon>Pseudomonadota</taxon>
        <taxon>Alphaproteobacteria</taxon>
        <taxon>Rhodobacterales</taxon>
        <taxon>Roseobacteraceae</taxon>
        <taxon>Pacificibacter</taxon>
    </lineage>
</organism>
<evidence type="ECO:0000313" key="2">
    <source>
        <dbReference type="Proteomes" id="UP000269689"/>
    </source>
</evidence>
<sequence>MTKYIFAQMLYAPLSKNTSNATNAMTGLKGIWLCALTVVTLIMSSMPVAADGPVLLSVINKSTDQTVHLTDKDLTSLPQQSFETGTTWTEGTQTYQGPSLSSVLNLTGQVDAKAQIKFTAANDYASIVSLDLISNQYPIVANRIDGAEFSVRQKGPLWIMYPFDTFPDYKSESYFSAAAWQVIKIEIIPE</sequence>
<dbReference type="AlphaFoldDB" id="A0A3N4VDY6"/>
<dbReference type="Proteomes" id="UP000269689">
    <property type="component" value="Unassembled WGS sequence"/>
</dbReference>
<evidence type="ECO:0008006" key="3">
    <source>
        <dbReference type="Google" id="ProtNLM"/>
    </source>
</evidence>
<gene>
    <name evidence="1" type="ORF">EDD53_0268</name>
</gene>
<dbReference type="InterPro" id="IPR036374">
    <property type="entry name" value="OxRdtase_Mopterin-bd_sf"/>
</dbReference>